<dbReference type="AlphaFoldDB" id="A0A917BEB7"/>
<feature type="compositionally biased region" description="Low complexity" evidence="2">
    <location>
        <begin position="307"/>
        <end position="327"/>
    </location>
</feature>
<dbReference type="RefSeq" id="WP_188379179.1">
    <property type="nucleotide sequence ID" value="NZ_BMEL01000007.1"/>
</dbReference>
<organism evidence="4 5">
    <name type="scientific">Halobacillus andaensis</name>
    <dbReference type="NCBI Taxonomy" id="1176239"/>
    <lineage>
        <taxon>Bacteria</taxon>
        <taxon>Bacillati</taxon>
        <taxon>Bacillota</taxon>
        <taxon>Bacilli</taxon>
        <taxon>Bacillales</taxon>
        <taxon>Bacillaceae</taxon>
        <taxon>Halobacillus</taxon>
    </lineage>
</organism>
<dbReference type="InterPro" id="IPR051933">
    <property type="entry name" value="Resuscitation_pf_RpfB"/>
</dbReference>
<dbReference type="InterPro" id="IPR007137">
    <property type="entry name" value="DUF348"/>
</dbReference>
<feature type="domain" description="G5" evidence="3">
    <location>
        <begin position="206"/>
        <end position="286"/>
    </location>
</feature>
<gene>
    <name evidence="4" type="primary">yabE</name>
    <name evidence="4" type="ORF">GCM10010954_38590</name>
</gene>
<dbReference type="Proteomes" id="UP000660110">
    <property type="component" value="Unassembled WGS sequence"/>
</dbReference>
<dbReference type="Pfam" id="PF06725">
    <property type="entry name" value="3D"/>
    <property type="match status" value="1"/>
</dbReference>
<keyword evidence="1" id="KW-0732">Signal</keyword>
<name>A0A917BEB7_HALAA</name>
<dbReference type="CDD" id="cd22786">
    <property type="entry name" value="DPBB_YuiC-like"/>
    <property type="match status" value="1"/>
</dbReference>
<sequence length="430" mass="47256">MKIMKNMKAVISSMVLWTFIISAFTITFLGFVTYEATKASVKVTQNGETQVIRTHAHTFKDLLQELDVTPAAHDRLSHELSEPIEYGMDVEYIASKSINVAINNDTKQFHTTASTVGEFFDEQEFEWEAHDEISHESNDPIQDDMGISINKAIQVTVNDGGEEEKVWTTASTVDEFLDEEGIKLSKLDELNKNEQDSLEQDSRLTITRIERKTETIEEEVEYKVVKEKDDSLPNGEEKVVTSGEDGKVTKEYEITLKNGEESEKKLVNEEVEKESIDEVVALGTKKEQPKSEPKQPKADKPDESESSEPTLVSTSSSSDSSSSNETVSRGEESESKTLHMKATAYTADCTGCSGKTATGVDLNANPDKKVVAVDPSVIPLGSKVWVEGYGTAVAADTGGAIKGNKIDVHVPSSAEAKSFGRKTVEVKVLD</sequence>
<dbReference type="Gene3D" id="2.40.40.10">
    <property type="entry name" value="RlpA-like domain"/>
    <property type="match status" value="1"/>
</dbReference>
<evidence type="ECO:0000313" key="4">
    <source>
        <dbReference type="EMBL" id="GGF35828.1"/>
    </source>
</evidence>
<dbReference type="GO" id="GO:0004553">
    <property type="term" value="F:hydrolase activity, hydrolyzing O-glycosyl compounds"/>
    <property type="evidence" value="ECO:0007669"/>
    <property type="project" value="InterPro"/>
</dbReference>
<dbReference type="InterPro" id="IPR010611">
    <property type="entry name" value="3D_dom"/>
</dbReference>
<dbReference type="SMART" id="SM01208">
    <property type="entry name" value="G5"/>
    <property type="match status" value="1"/>
</dbReference>
<evidence type="ECO:0000256" key="1">
    <source>
        <dbReference type="ARBA" id="ARBA00022729"/>
    </source>
</evidence>
<dbReference type="InterPro" id="IPR011098">
    <property type="entry name" value="G5_dom"/>
</dbReference>
<dbReference type="GO" id="GO:0019867">
    <property type="term" value="C:outer membrane"/>
    <property type="evidence" value="ECO:0007669"/>
    <property type="project" value="InterPro"/>
</dbReference>
<evidence type="ECO:0000259" key="3">
    <source>
        <dbReference type="PROSITE" id="PS51109"/>
    </source>
</evidence>
<reference evidence="4" key="2">
    <citation type="submission" date="2020-09" db="EMBL/GenBank/DDBJ databases">
        <authorList>
            <person name="Sun Q."/>
            <person name="Zhou Y."/>
        </authorList>
    </citation>
    <scope>NUCLEOTIDE SEQUENCE</scope>
    <source>
        <strain evidence="4">CGMCC 1.12153</strain>
    </source>
</reference>
<comment type="caution">
    <text evidence="4">The sequence shown here is derived from an EMBL/GenBank/DDBJ whole genome shotgun (WGS) entry which is preliminary data.</text>
</comment>
<dbReference type="Pfam" id="PF03990">
    <property type="entry name" value="DUF348"/>
    <property type="match status" value="3"/>
</dbReference>
<feature type="compositionally biased region" description="Basic and acidic residues" evidence="2">
    <location>
        <begin position="284"/>
        <end position="303"/>
    </location>
</feature>
<evidence type="ECO:0000256" key="2">
    <source>
        <dbReference type="SAM" id="MobiDB-lite"/>
    </source>
</evidence>
<dbReference type="EMBL" id="BMEL01000007">
    <property type="protein sequence ID" value="GGF35828.1"/>
    <property type="molecule type" value="Genomic_DNA"/>
</dbReference>
<dbReference type="PANTHER" id="PTHR39160:SF4">
    <property type="entry name" value="RESUSCITATION-PROMOTING FACTOR RPFB"/>
    <property type="match status" value="1"/>
</dbReference>
<feature type="compositionally biased region" description="Basic and acidic residues" evidence="2">
    <location>
        <begin position="328"/>
        <end position="337"/>
    </location>
</feature>
<feature type="region of interest" description="Disordered" evidence="2">
    <location>
        <begin position="279"/>
        <end position="339"/>
    </location>
</feature>
<dbReference type="GO" id="GO:0009254">
    <property type="term" value="P:peptidoglycan turnover"/>
    <property type="evidence" value="ECO:0007669"/>
    <property type="project" value="InterPro"/>
</dbReference>
<dbReference type="PROSITE" id="PS51109">
    <property type="entry name" value="G5"/>
    <property type="match status" value="1"/>
</dbReference>
<dbReference type="InterPro" id="IPR036908">
    <property type="entry name" value="RlpA-like_sf"/>
</dbReference>
<dbReference type="SUPFAM" id="SSF50685">
    <property type="entry name" value="Barwin-like endoglucanases"/>
    <property type="match status" value="1"/>
</dbReference>
<accession>A0A917BEB7</accession>
<dbReference type="PANTHER" id="PTHR39160">
    <property type="entry name" value="CELL WALL-BINDING PROTEIN YOCH"/>
    <property type="match status" value="1"/>
</dbReference>
<keyword evidence="5" id="KW-1185">Reference proteome</keyword>
<reference evidence="4" key="1">
    <citation type="journal article" date="2014" name="Int. J. Syst. Evol. Microbiol.">
        <title>Complete genome sequence of Corynebacterium casei LMG S-19264T (=DSM 44701T), isolated from a smear-ripened cheese.</title>
        <authorList>
            <consortium name="US DOE Joint Genome Institute (JGI-PGF)"/>
            <person name="Walter F."/>
            <person name="Albersmeier A."/>
            <person name="Kalinowski J."/>
            <person name="Ruckert C."/>
        </authorList>
    </citation>
    <scope>NUCLEOTIDE SEQUENCE</scope>
    <source>
        <strain evidence="4">CGMCC 1.12153</strain>
    </source>
</reference>
<dbReference type="Gene3D" id="2.20.230.10">
    <property type="entry name" value="Resuscitation-promoting factor rpfb"/>
    <property type="match status" value="1"/>
</dbReference>
<evidence type="ECO:0000313" key="5">
    <source>
        <dbReference type="Proteomes" id="UP000660110"/>
    </source>
</evidence>
<protein>
    <recommendedName>
        <fullName evidence="3">G5 domain-containing protein</fullName>
    </recommendedName>
</protein>
<proteinExistence type="predicted"/>
<dbReference type="Pfam" id="PF07501">
    <property type="entry name" value="G5"/>
    <property type="match status" value="1"/>
</dbReference>